<evidence type="ECO:0000313" key="6">
    <source>
        <dbReference type="Proteomes" id="UP000777440"/>
    </source>
</evidence>
<sequence>MPTSTSSDSPVATDRPRASAEKTRPSVFWPLAGLLVPLLSLLFKLEIEDGGKLPRDGAYVLAPNHMSEIDPLVVALAVWRLGRAPRFMAKESLFRVPVLGGVLRATGMVPVARTTSAAAARATLEASETLVAHGRGVIVYPEGSLTREPNLWPMRGKTGAVRLALAGGIPVIPMAHWGSQQVLPRYGKLKLWPLRRRVRVIVGDPVDLSAYAGSASSQTALVEATDAVMADISSLLSQLRGEPAPAQRWNPADHGQKETGRLEP</sequence>
<dbReference type="SMART" id="SM00563">
    <property type="entry name" value="PlsC"/>
    <property type="match status" value="1"/>
</dbReference>
<keyword evidence="2 5" id="KW-0012">Acyltransferase</keyword>
<reference evidence="5 6" key="1">
    <citation type="journal article" date="2021" name="MBio">
        <title>Poor Competitiveness of Bradyrhizobium in Pigeon Pea Root Colonization in Indian Soils.</title>
        <authorList>
            <person name="Chalasani D."/>
            <person name="Basu A."/>
            <person name="Pullabhotla S.V.S.R.N."/>
            <person name="Jorrin B."/>
            <person name="Neal A.L."/>
            <person name="Poole P.S."/>
            <person name="Podile A.R."/>
            <person name="Tkacz A."/>
        </authorList>
    </citation>
    <scope>NUCLEOTIDE SEQUENCE [LARGE SCALE GENOMIC DNA]</scope>
    <source>
        <strain evidence="5 6">HU12</strain>
    </source>
</reference>
<keyword evidence="1" id="KW-0808">Transferase</keyword>
<comment type="caution">
    <text evidence="5">The sequence shown here is derived from an EMBL/GenBank/DDBJ whole genome shotgun (WGS) entry which is preliminary data.</text>
</comment>
<dbReference type="Proteomes" id="UP000777440">
    <property type="component" value="Unassembled WGS sequence"/>
</dbReference>
<dbReference type="PANTHER" id="PTHR10434">
    <property type="entry name" value="1-ACYL-SN-GLYCEROL-3-PHOSPHATE ACYLTRANSFERASE"/>
    <property type="match status" value="1"/>
</dbReference>
<feature type="region of interest" description="Disordered" evidence="3">
    <location>
        <begin position="242"/>
        <end position="264"/>
    </location>
</feature>
<organism evidence="5 6">
    <name type="scientific">Microbacterium ureisolvens</name>
    <dbReference type="NCBI Taxonomy" id="2781186"/>
    <lineage>
        <taxon>Bacteria</taxon>
        <taxon>Bacillati</taxon>
        <taxon>Actinomycetota</taxon>
        <taxon>Actinomycetes</taxon>
        <taxon>Micrococcales</taxon>
        <taxon>Microbacteriaceae</taxon>
        <taxon>Microbacterium</taxon>
    </lineage>
</organism>
<dbReference type="InterPro" id="IPR002123">
    <property type="entry name" value="Plipid/glycerol_acylTrfase"/>
</dbReference>
<proteinExistence type="predicted"/>
<dbReference type="SUPFAM" id="SSF69593">
    <property type="entry name" value="Glycerol-3-phosphate (1)-acyltransferase"/>
    <property type="match status" value="1"/>
</dbReference>
<evidence type="ECO:0000256" key="1">
    <source>
        <dbReference type="ARBA" id="ARBA00022679"/>
    </source>
</evidence>
<dbReference type="GO" id="GO:0016746">
    <property type="term" value="F:acyltransferase activity"/>
    <property type="evidence" value="ECO:0007669"/>
    <property type="project" value="UniProtKB-KW"/>
</dbReference>
<feature type="compositionally biased region" description="Basic and acidic residues" evidence="3">
    <location>
        <begin position="254"/>
        <end position="264"/>
    </location>
</feature>
<evidence type="ECO:0000313" key="5">
    <source>
        <dbReference type="EMBL" id="MBW9108320.1"/>
    </source>
</evidence>
<evidence type="ECO:0000256" key="3">
    <source>
        <dbReference type="SAM" id="MobiDB-lite"/>
    </source>
</evidence>
<dbReference type="Pfam" id="PF01553">
    <property type="entry name" value="Acyltransferase"/>
    <property type="match status" value="1"/>
</dbReference>
<gene>
    <name evidence="5" type="ORF">JNB61_00880</name>
</gene>
<dbReference type="EMBL" id="JAEUAX010000001">
    <property type="protein sequence ID" value="MBW9108320.1"/>
    <property type="molecule type" value="Genomic_DNA"/>
</dbReference>
<dbReference type="PANTHER" id="PTHR10434:SF55">
    <property type="entry name" value="POSSIBLE ACYLTRANSFERASE"/>
    <property type="match status" value="1"/>
</dbReference>
<keyword evidence="6" id="KW-1185">Reference proteome</keyword>
<evidence type="ECO:0000259" key="4">
    <source>
        <dbReference type="SMART" id="SM00563"/>
    </source>
</evidence>
<feature type="domain" description="Phospholipid/glycerol acyltransferase" evidence="4">
    <location>
        <begin position="59"/>
        <end position="179"/>
    </location>
</feature>
<accession>A0ABS7HU32</accession>
<protein>
    <submittedName>
        <fullName evidence="5">1-acyl-sn-glycerol-3-phosphate acyltransferase</fullName>
    </submittedName>
</protein>
<name>A0ABS7HU32_9MICO</name>
<dbReference type="CDD" id="cd07989">
    <property type="entry name" value="LPLAT_AGPAT-like"/>
    <property type="match status" value="1"/>
</dbReference>
<evidence type="ECO:0000256" key="2">
    <source>
        <dbReference type="ARBA" id="ARBA00023315"/>
    </source>
</evidence>